<proteinExistence type="predicted"/>
<gene>
    <name evidence="2" type="ORF">T4D_13572</name>
</gene>
<accession>A0A0V1FBK2</accession>
<evidence type="ECO:0000256" key="1">
    <source>
        <dbReference type="SAM" id="Phobius"/>
    </source>
</evidence>
<keyword evidence="1" id="KW-0472">Membrane</keyword>
<feature type="transmembrane region" description="Helical" evidence="1">
    <location>
        <begin position="26"/>
        <end position="48"/>
    </location>
</feature>
<sequence length="109" mass="12704">MFSKELTQPSLMTKSYKQRYMNTRRVLLAFKFPCDALPFVCLTIIILYKLIRNNIVATVVKLYHIINRENFCLLNVMESQHSKTCLSGNIPWSLAYGKQEECIGVQLRN</sequence>
<evidence type="ECO:0000313" key="2">
    <source>
        <dbReference type="EMBL" id="KRY83494.1"/>
    </source>
</evidence>
<keyword evidence="1" id="KW-0812">Transmembrane</keyword>
<keyword evidence="1" id="KW-1133">Transmembrane helix</keyword>
<dbReference type="AlphaFoldDB" id="A0A0V1FBK2"/>
<keyword evidence="3" id="KW-1185">Reference proteome</keyword>
<comment type="caution">
    <text evidence="2">The sequence shown here is derived from an EMBL/GenBank/DDBJ whole genome shotgun (WGS) entry which is preliminary data.</text>
</comment>
<name>A0A0V1FBK2_TRIPS</name>
<dbReference type="Proteomes" id="UP000054995">
    <property type="component" value="Unassembled WGS sequence"/>
</dbReference>
<reference evidence="2 3" key="1">
    <citation type="submission" date="2015-01" db="EMBL/GenBank/DDBJ databases">
        <title>Evolution of Trichinella species and genotypes.</title>
        <authorList>
            <person name="Korhonen P.K."/>
            <person name="Edoardo P."/>
            <person name="Giuseppe L.R."/>
            <person name="Gasser R.B."/>
        </authorList>
    </citation>
    <scope>NUCLEOTIDE SEQUENCE [LARGE SCALE GENOMIC DNA]</scope>
    <source>
        <strain evidence="2">ISS470</strain>
    </source>
</reference>
<organism evidence="2 3">
    <name type="scientific">Trichinella pseudospiralis</name>
    <name type="common">Parasitic roundworm</name>
    <dbReference type="NCBI Taxonomy" id="6337"/>
    <lineage>
        <taxon>Eukaryota</taxon>
        <taxon>Metazoa</taxon>
        <taxon>Ecdysozoa</taxon>
        <taxon>Nematoda</taxon>
        <taxon>Enoplea</taxon>
        <taxon>Dorylaimia</taxon>
        <taxon>Trichinellida</taxon>
        <taxon>Trichinellidae</taxon>
        <taxon>Trichinella</taxon>
    </lineage>
</organism>
<dbReference type="EMBL" id="JYDT01000139">
    <property type="protein sequence ID" value="KRY83494.1"/>
    <property type="molecule type" value="Genomic_DNA"/>
</dbReference>
<evidence type="ECO:0000313" key="3">
    <source>
        <dbReference type="Proteomes" id="UP000054995"/>
    </source>
</evidence>
<protein>
    <submittedName>
        <fullName evidence="2">Uncharacterized protein</fullName>
    </submittedName>
</protein>